<gene>
    <name evidence="1" type="ORF">C1645_740109</name>
</gene>
<keyword evidence="2" id="KW-1185">Reference proteome</keyword>
<dbReference type="OrthoDB" id="2442002at2759"/>
<dbReference type="AlphaFoldDB" id="A0A397SMY6"/>
<dbReference type="Proteomes" id="UP000265703">
    <property type="component" value="Unassembled WGS sequence"/>
</dbReference>
<dbReference type="EMBL" id="QKYT01000307">
    <property type="protein sequence ID" value="RIA87473.1"/>
    <property type="molecule type" value="Genomic_DNA"/>
</dbReference>
<dbReference type="InterPro" id="IPR036322">
    <property type="entry name" value="WD40_repeat_dom_sf"/>
</dbReference>
<evidence type="ECO:0000313" key="1">
    <source>
        <dbReference type="EMBL" id="RIA87473.1"/>
    </source>
</evidence>
<evidence type="ECO:0000313" key="2">
    <source>
        <dbReference type="Proteomes" id="UP000265703"/>
    </source>
</evidence>
<accession>A0A397SMY6</accession>
<name>A0A397SMY6_9GLOM</name>
<sequence length="116" mass="13241">MSQSSDISVKIDEIDVEIDDEKNIATDIKKNDKPHNGKPITMIEVSPNGTYLVTYSPEDNSFIGWNVTNVDDVADMDEFQLKPDDYHHTTEYSTYTYKICVSDDKKLTFFPVVLLV</sequence>
<protein>
    <submittedName>
        <fullName evidence="1">Uncharacterized protein</fullName>
    </submittedName>
</protein>
<dbReference type="SUPFAM" id="SSF50978">
    <property type="entry name" value="WD40 repeat-like"/>
    <property type="match status" value="1"/>
</dbReference>
<proteinExistence type="predicted"/>
<comment type="caution">
    <text evidence="1">The sequence shown here is derived from an EMBL/GenBank/DDBJ whole genome shotgun (WGS) entry which is preliminary data.</text>
</comment>
<organism evidence="1 2">
    <name type="scientific">Glomus cerebriforme</name>
    <dbReference type="NCBI Taxonomy" id="658196"/>
    <lineage>
        <taxon>Eukaryota</taxon>
        <taxon>Fungi</taxon>
        <taxon>Fungi incertae sedis</taxon>
        <taxon>Mucoromycota</taxon>
        <taxon>Glomeromycotina</taxon>
        <taxon>Glomeromycetes</taxon>
        <taxon>Glomerales</taxon>
        <taxon>Glomeraceae</taxon>
        <taxon>Glomus</taxon>
    </lineage>
</organism>
<reference evidence="1 2" key="1">
    <citation type="submission" date="2018-06" db="EMBL/GenBank/DDBJ databases">
        <title>Comparative genomics reveals the genomic features of Rhizophagus irregularis, R. cerebriforme, R. diaphanum and Gigaspora rosea, and their symbiotic lifestyle signature.</title>
        <authorList>
            <person name="Morin E."/>
            <person name="San Clemente H."/>
            <person name="Chen E.C.H."/>
            <person name="De La Providencia I."/>
            <person name="Hainaut M."/>
            <person name="Kuo A."/>
            <person name="Kohler A."/>
            <person name="Murat C."/>
            <person name="Tang N."/>
            <person name="Roy S."/>
            <person name="Loubradou J."/>
            <person name="Henrissat B."/>
            <person name="Grigoriev I.V."/>
            <person name="Corradi N."/>
            <person name="Roux C."/>
            <person name="Martin F.M."/>
        </authorList>
    </citation>
    <scope>NUCLEOTIDE SEQUENCE [LARGE SCALE GENOMIC DNA]</scope>
    <source>
        <strain evidence="1 2">DAOM 227022</strain>
    </source>
</reference>